<dbReference type="InterPro" id="IPR001138">
    <property type="entry name" value="Zn2Cys6_DnaBD"/>
</dbReference>
<keyword evidence="1" id="KW-0539">Nucleus</keyword>
<evidence type="ECO:0000259" key="2">
    <source>
        <dbReference type="SMART" id="SM00066"/>
    </source>
</evidence>
<dbReference type="PANTHER" id="PTHR38111:SF11">
    <property type="entry name" value="TRANSCRIPTION FACTOR DOMAIN-CONTAINING PROTEIN-RELATED"/>
    <property type="match status" value="1"/>
</dbReference>
<dbReference type="SUPFAM" id="SSF57701">
    <property type="entry name" value="Zn2/Cys6 DNA-binding domain"/>
    <property type="match status" value="1"/>
</dbReference>
<organism evidence="3 4">
    <name type="scientific">Clonostachys rhizophaga</name>
    <dbReference type="NCBI Taxonomy" id="160324"/>
    <lineage>
        <taxon>Eukaryota</taxon>
        <taxon>Fungi</taxon>
        <taxon>Dikarya</taxon>
        <taxon>Ascomycota</taxon>
        <taxon>Pezizomycotina</taxon>
        <taxon>Sordariomycetes</taxon>
        <taxon>Hypocreomycetidae</taxon>
        <taxon>Hypocreales</taxon>
        <taxon>Bionectriaceae</taxon>
        <taxon>Clonostachys</taxon>
    </lineage>
</organism>
<reference evidence="3" key="1">
    <citation type="submission" date="2021-10" db="EMBL/GenBank/DDBJ databases">
        <authorList>
            <person name="Piombo E."/>
        </authorList>
    </citation>
    <scope>NUCLEOTIDE SEQUENCE</scope>
</reference>
<name>A0A9N9VKF0_9HYPO</name>
<sequence>MPGVPKTQGCQTCKLRKIKPKCDETWPACANCRKSKLLCPGPTQLLKFLSFEAPGKKKTRVTTSNEHGAASVWRSLQRRGARGVADAGGEQGVVVIPRPISPTEGDRSVSRLVAHLETGLKKIGCLNLSFATHLPKRLAESTCLRDSVDFFCRALVDFQNPYPQGAVLAFPQYGKALKSLRMALVGGEALKAETLAAVAIIERSSSLLDRWGRTGNIHFKAALQIMRQRGSMGRIDANDELDVALCRDLHQQAMFGWTVKENDESQEVAPWEEAFARVAKAQEKASLMQPLALEDLAALSGCCIHLNARVSQFQAWLREPDSKNKLKFTYWNKDLSEMERTMTQLSTRLAQNGLKQGHMVILPMDDDHFLETRYHFSWPLLCLLYMVQLFTQLVALTVMQETHTILHGEASKTLHTRLREAALEVWKCGPYLQSLDPMIGPFPTAPIFATYEIANPKEKEYVLDLVRYLDKYWGNLPRTREEQRLYLSKMALALTGRDPDTPYF</sequence>
<dbReference type="PANTHER" id="PTHR38111">
    <property type="entry name" value="ZN(2)-C6 FUNGAL-TYPE DOMAIN-CONTAINING PROTEIN-RELATED"/>
    <property type="match status" value="1"/>
</dbReference>
<accession>A0A9N9VKF0</accession>
<dbReference type="OrthoDB" id="4314040at2759"/>
<dbReference type="Pfam" id="PF00172">
    <property type="entry name" value="Zn_clus"/>
    <property type="match status" value="1"/>
</dbReference>
<dbReference type="CDD" id="cd00067">
    <property type="entry name" value="GAL4"/>
    <property type="match status" value="1"/>
</dbReference>
<evidence type="ECO:0000313" key="3">
    <source>
        <dbReference type="EMBL" id="CAH0025117.1"/>
    </source>
</evidence>
<dbReference type="SMART" id="SM00066">
    <property type="entry name" value="GAL4"/>
    <property type="match status" value="1"/>
</dbReference>
<dbReference type="AlphaFoldDB" id="A0A9N9VKF0"/>
<dbReference type="Proteomes" id="UP000696573">
    <property type="component" value="Unassembled WGS sequence"/>
</dbReference>
<dbReference type="InterPro" id="IPR036864">
    <property type="entry name" value="Zn2-C6_fun-type_DNA-bd_sf"/>
</dbReference>
<proteinExistence type="predicted"/>
<dbReference type="InterPro" id="IPR053178">
    <property type="entry name" value="Osmoadaptation_assoc"/>
</dbReference>
<dbReference type="Gene3D" id="4.10.240.10">
    <property type="entry name" value="Zn(2)-C6 fungal-type DNA-binding domain"/>
    <property type="match status" value="1"/>
</dbReference>
<dbReference type="EMBL" id="CABFNQ020000702">
    <property type="protein sequence ID" value="CAH0025117.1"/>
    <property type="molecule type" value="Genomic_DNA"/>
</dbReference>
<dbReference type="GO" id="GO:0000981">
    <property type="term" value="F:DNA-binding transcription factor activity, RNA polymerase II-specific"/>
    <property type="evidence" value="ECO:0007669"/>
    <property type="project" value="InterPro"/>
</dbReference>
<protein>
    <recommendedName>
        <fullName evidence="2">Zn(2)-C6 fungal-type domain-containing protein</fullName>
    </recommendedName>
</protein>
<keyword evidence="4" id="KW-1185">Reference proteome</keyword>
<gene>
    <name evidence="3" type="ORF">CRHIZ90672A_00005267</name>
</gene>
<dbReference type="GO" id="GO:0008270">
    <property type="term" value="F:zinc ion binding"/>
    <property type="evidence" value="ECO:0007669"/>
    <property type="project" value="InterPro"/>
</dbReference>
<evidence type="ECO:0000313" key="4">
    <source>
        <dbReference type="Proteomes" id="UP000696573"/>
    </source>
</evidence>
<feature type="domain" description="Zn(2)-C6 fungal-type" evidence="2">
    <location>
        <begin position="4"/>
        <end position="50"/>
    </location>
</feature>
<comment type="caution">
    <text evidence="3">The sequence shown here is derived from an EMBL/GenBank/DDBJ whole genome shotgun (WGS) entry which is preliminary data.</text>
</comment>
<evidence type="ECO:0000256" key="1">
    <source>
        <dbReference type="ARBA" id="ARBA00023242"/>
    </source>
</evidence>